<organism evidence="1 2">
    <name type="scientific">Hymenobacter guriensis</name>
    <dbReference type="NCBI Taxonomy" id="2793065"/>
    <lineage>
        <taxon>Bacteria</taxon>
        <taxon>Pseudomonadati</taxon>
        <taxon>Bacteroidota</taxon>
        <taxon>Cytophagia</taxon>
        <taxon>Cytophagales</taxon>
        <taxon>Hymenobacteraceae</taxon>
        <taxon>Hymenobacter</taxon>
    </lineage>
</organism>
<reference evidence="1 2" key="1">
    <citation type="submission" date="2020-11" db="EMBL/GenBank/DDBJ databases">
        <title>Hymenobacter sp.</title>
        <authorList>
            <person name="Kim M.K."/>
        </authorList>
    </citation>
    <scope>NUCLEOTIDE SEQUENCE [LARGE SCALE GENOMIC DNA]</scope>
    <source>
        <strain evidence="1 2">BT594</strain>
    </source>
</reference>
<dbReference type="EMBL" id="JADWYK010000006">
    <property type="protein sequence ID" value="MBG8554295.1"/>
    <property type="molecule type" value="Genomic_DNA"/>
</dbReference>
<accession>A0ABS0L2V6</accession>
<gene>
    <name evidence="1" type="ORF">I5L79_12100</name>
</gene>
<dbReference type="RefSeq" id="WP_196955312.1">
    <property type="nucleotide sequence ID" value="NZ_JADWYK010000006.1"/>
</dbReference>
<keyword evidence="2" id="KW-1185">Reference proteome</keyword>
<dbReference type="PROSITE" id="PS51257">
    <property type="entry name" value="PROKAR_LIPOPROTEIN"/>
    <property type="match status" value="1"/>
</dbReference>
<protein>
    <submittedName>
        <fullName evidence="1">DUF4249 domain-containing protein</fullName>
    </submittedName>
</protein>
<dbReference type="Proteomes" id="UP000601099">
    <property type="component" value="Unassembled WGS sequence"/>
</dbReference>
<proteinExistence type="predicted"/>
<comment type="caution">
    <text evidence="1">The sequence shown here is derived from an EMBL/GenBank/DDBJ whole genome shotgun (WGS) entry which is preliminary data.</text>
</comment>
<evidence type="ECO:0000313" key="1">
    <source>
        <dbReference type="EMBL" id="MBG8554295.1"/>
    </source>
</evidence>
<evidence type="ECO:0000313" key="2">
    <source>
        <dbReference type="Proteomes" id="UP000601099"/>
    </source>
</evidence>
<dbReference type="Pfam" id="PF14054">
    <property type="entry name" value="DUF4249"/>
    <property type="match status" value="1"/>
</dbReference>
<name>A0ABS0L2V6_9BACT</name>
<dbReference type="InterPro" id="IPR025345">
    <property type="entry name" value="DUF4249"/>
</dbReference>
<sequence length="380" mass="42417">MIRFNSRLRNYLAGALVLLLGSCVDKFEPEVLDTPQNYLVVDGFINLSGPTTIRLSRTKNEADAPVPVEAAATVTVLDDAGAAYPLPEQQPGTYQSAPLNLSSDHRYRLRIRTASGKEYESDLVAARQTPPIDKVSWELNNRGVQIYVSTHDEANATRYYRWRYEETWLFHSAYQSGVEYVDGTMQQRQEGIYYCWGSENSTAIQLGSTSRLSQDVLTDAPLRLLESNSLKLGIKYSILVKQYALTAEEFAYWEKLKKNTESLGGLFDPQPTQLTGNVHNLADTAEPVIGYVGAATVTEKRLFIDRTELGSILRFKTGYEDCGNPDTVLLADVPAYFSRPNLLPIEGVYVARTLIGYTGNPAVCVDCRLRGTTVKPDFWP</sequence>